<dbReference type="GO" id="GO:0043022">
    <property type="term" value="F:ribosome binding"/>
    <property type="evidence" value="ECO:0007669"/>
    <property type="project" value="TreeGrafter"/>
</dbReference>
<dbReference type="Gene3D" id="3.30.160.20">
    <property type="match status" value="1"/>
</dbReference>
<dbReference type="OrthoDB" id="270639at2759"/>
<dbReference type="Proteomes" id="UP000039865">
    <property type="component" value="Unassembled WGS sequence"/>
</dbReference>
<organism evidence="1 2">
    <name type="scientific">Stylonychia lemnae</name>
    <name type="common">Ciliate</name>
    <dbReference type="NCBI Taxonomy" id="5949"/>
    <lineage>
        <taxon>Eukaryota</taxon>
        <taxon>Sar</taxon>
        <taxon>Alveolata</taxon>
        <taxon>Ciliophora</taxon>
        <taxon>Intramacronucleata</taxon>
        <taxon>Spirotrichea</taxon>
        <taxon>Stichotrichia</taxon>
        <taxon>Sporadotrichida</taxon>
        <taxon>Oxytrichidae</taxon>
        <taxon>Stylonychinae</taxon>
        <taxon>Stylonychia</taxon>
    </lineage>
</organism>
<dbReference type="GO" id="GO:0004045">
    <property type="term" value="F:peptidyl-tRNA hydrolase activity"/>
    <property type="evidence" value="ECO:0007669"/>
    <property type="project" value="TreeGrafter"/>
</dbReference>
<dbReference type="InParanoid" id="A0A078AIN2"/>
<dbReference type="PANTHER" id="PTHR47814:SF1">
    <property type="entry name" value="PEPTIDYL-TRNA HYDROLASE ARFB"/>
    <property type="match status" value="1"/>
</dbReference>
<name>A0A078AIN2_STYLE</name>
<gene>
    <name evidence="1" type="primary">Contig9664.g10337</name>
    <name evidence="1" type="ORF">STYLEM_11106</name>
</gene>
<accession>A0A078AIN2</accession>
<dbReference type="AlphaFoldDB" id="A0A078AIN2"/>
<dbReference type="EMBL" id="CCKQ01010551">
    <property type="protein sequence ID" value="CDW82079.1"/>
    <property type="molecule type" value="Genomic_DNA"/>
</dbReference>
<evidence type="ECO:0000313" key="1">
    <source>
        <dbReference type="EMBL" id="CDW82079.1"/>
    </source>
</evidence>
<evidence type="ECO:0000313" key="2">
    <source>
        <dbReference type="Proteomes" id="UP000039865"/>
    </source>
</evidence>
<protein>
    <submittedName>
        <fullName evidence="1">Uncharacterized protein</fullName>
    </submittedName>
</protein>
<dbReference type="PANTHER" id="PTHR47814">
    <property type="entry name" value="PEPTIDYL-TRNA HYDROLASE ARFB"/>
    <property type="match status" value="1"/>
</dbReference>
<reference evidence="1 2" key="1">
    <citation type="submission" date="2014-06" db="EMBL/GenBank/DDBJ databases">
        <authorList>
            <person name="Swart Estienne"/>
        </authorList>
    </citation>
    <scope>NUCLEOTIDE SEQUENCE [LARGE SCALE GENOMIC DNA]</scope>
    <source>
        <strain evidence="1 2">130c</strain>
    </source>
</reference>
<keyword evidence="2" id="KW-1185">Reference proteome</keyword>
<sequence length="129" mass="15373">MPLLPMTEDSSQLVLNSENSLSLRITQKSIILDPVVPEDDVKERLKQQRPQNLNKEGDFICISQEHRTQEQNYKDALHKMQEYINTASIIPKERVYKEFKESETQEFRRIDYKRKRSDVKSNRGSKWDF</sequence>
<dbReference type="GO" id="GO:0072344">
    <property type="term" value="P:rescue of stalled ribosome"/>
    <property type="evidence" value="ECO:0007669"/>
    <property type="project" value="TreeGrafter"/>
</dbReference>
<proteinExistence type="predicted"/>